<comment type="caution">
    <text evidence="10">The sequence shown here is derived from an EMBL/GenBank/DDBJ whole genome shotgun (WGS) entry which is preliminary data.</text>
</comment>
<accession>A0ABS9CPQ3</accession>
<keyword evidence="6 8" id="KW-0658">Purine biosynthesis</keyword>
<evidence type="ECO:0000256" key="2">
    <source>
        <dbReference type="ARBA" id="ARBA00010138"/>
    </source>
</evidence>
<evidence type="ECO:0000256" key="7">
    <source>
        <dbReference type="ARBA" id="ARBA00022962"/>
    </source>
</evidence>
<gene>
    <name evidence="10" type="ORF">JQM67_06050</name>
</gene>
<evidence type="ECO:0000256" key="8">
    <source>
        <dbReference type="PIRNR" id="PIRNR000485"/>
    </source>
</evidence>
<dbReference type="EC" id="2.4.2.14" evidence="3 8"/>
<proteinExistence type="inferred from homology"/>
<evidence type="ECO:0000313" key="11">
    <source>
        <dbReference type="Proteomes" id="UP001299220"/>
    </source>
</evidence>
<keyword evidence="4 8" id="KW-0328">Glycosyltransferase</keyword>
<dbReference type="InterPro" id="IPR029055">
    <property type="entry name" value="Ntn_hydrolases_N"/>
</dbReference>
<dbReference type="SUPFAM" id="SSF56235">
    <property type="entry name" value="N-terminal nucleophile aminohydrolases (Ntn hydrolases)"/>
    <property type="match status" value="1"/>
</dbReference>
<dbReference type="PROSITE" id="PS51278">
    <property type="entry name" value="GATASE_TYPE_2"/>
    <property type="match status" value="1"/>
</dbReference>
<evidence type="ECO:0000313" key="10">
    <source>
        <dbReference type="EMBL" id="MCF2652157.1"/>
    </source>
</evidence>
<dbReference type="PIRSF" id="PIRSF000485">
    <property type="entry name" value="Amd_phspho_trans"/>
    <property type="match status" value="1"/>
</dbReference>
<comment type="pathway">
    <text evidence="1 8">Purine metabolism; IMP biosynthesis via de novo pathway; N(1)-(5-phospho-D-ribosyl)glycinamide from 5-phospho-alpha-D-ribose 1-diphosphate: step 1/2.</text>
</comment>
<dbReference type="PANTHER" id="PTHR11907">
    <property type="entry name" value="AMIDOPHOSPHORIBOSYLTRANSFERASE"/>
    <property type="match status" value="1"/>
</dbReference>
<comment type="catalytic activity">
    <reaction evidence="8">
        <text>5-phospho-beta-D-ribosylamine + L-glutamate + diphosphate = 5-phospho-alpha-D-ribose 1-diphosphate + L-glutamine + H2O</text>
        <dbReference type="Rhea" id="RHEA:14905"/>
        <dbReference type="ChEBI" id="CHEBI:15377"/>
        <dbReference type="ChEBI" id="CHEBI:29985"/>
        <dbReference type="ChEBI" id="CHEBI:33019"/>
        <dbReference type="ChEBI" id="CHEBI:58017"/>
        <dbReference type="ChEBI" id="CHEBI:58359"/>
        <dbReference type="ChEBI" id="CHEBI:58681"/>
        <dbReference type="EC" id="2.4.2.14"/>
    </reaction>
</comment>
<dbReference type="Gene3D" id="3.40.50.2020">
    <property type="match status" value="1"/>
</dbReference>
<evidence type="ECO:0000256" key="3">
    <source>
        <dbReference type="ARBA" id="ARBA00011941"/>
    </source>
</evidence>
<protein>
    <recommendedName>
        <fullName evidence="3 8">Amidophosphoribosyltransferase</fullName>
        <shortName evidence="8">ATase</shortName>
        <ecNumber evidence="3 8">2.4.2.14</ecNumber>
    </recommendedName>
    <alternativeName>
        <fullName evidence="8">Glutamine phosphoribosylpyrophosphate amidotransferase</fullName>
    </alternativeName>
</protein>
<dbReference type="InterPro" id="IPR017932">
    <property type="entry name" value="GATase_2_dom"/>
</dbReference>
<dbReference type="SUPFAM" id="SSF53271">
    <property type="entry name" value="PRTase-like"/>
    <property type="match status" value="1"/>
</dbReference>
<evidence type="ECO:0000256" key="6">
    <source>
        <dbReference type="ARBA" id="ARBA00022755"/>
    </source>
</evidence>
<evidence type="ECO:0000259" key="9">
    <source>
        <dbReference type="PROSITE" id="PS51278"/>
    </source>
</evidence>
<dbReference type="InterPro" id="IPR000836">
    <property type="entry name" value="PRTase_dom"/>
</dbReference>
<dbReference type="InterPro" id="IPR005854">
    <property type="entry name" value="PurF"/>
</dbReference>
<evidence type="ECO:0000256" key="1">
    <source>
        <dbReference type="ARBA" id="ARBA00005209"/>
    </source>
</evidence>
<dbReference type="EMBL" id="JAFBIT010000001">
    <property type="protein sequence ID" value="MCF2652157.1"/>
    <property type="molecule type" value="Genomic_DNA"/>
</dbReference>
<dbReference type="Proteomes" id="UP001299220">
    <property type="component" value="Unassembled WGS sequence"/>
</dbReference>
<dbReference type="CDD" id="cd06223">
    <property type="entry name" value="PRTases_typeI"/>
    <property type="match status" value="1"/>
</dbReference>
<name>A0ABS9CPQ3_9FIRM</name>
<comment type="similarity">
    <text evidence="2 8">In the C-terminal section; belongs to the purine/pyrimidine phosphoribosyltransferase family.</text>
</comment>
<dbReference type="Gene3D" id="3.60.20.10">
    <property type="entry name" value="Glutamine Phosphoribosylpyrophosphate, subunit 1, domain 1"/>
    <property type="match status" value="1"/>
</dbReference>
<keyword evidence="7" id="KW-0315">Glutamine amidotransferase</keyword>
<reference evidence="10 11" key="1">
    <citation type="submission" date="2020-12" db="EMBL/GenBank/DDBJ databases">
        <title>Whole genome sequences of gut porcine anaerobes.</title>
        <authorList>
            <person name="Kubasova T."/>
            <person name="Jahodarova E."/>
            <person name="Rychlik I."/>
        </authorList>
    </citation>
    <scope>NUCLEOTIDE SEQUENCE [LARGE SCALE GENOMIC DNA]</scope>
    <source>
        <strain evidence="10 11">An867</strain>
    </source>
</reference>
<feature type="domain" description="Glutamine amidotransferase type-2" evidence="9">
    <location>
        <begin position="1"/>
        <end position="218"/>
    </location>
</feature>
<dbReference type="InterPro" id="IPR029057">
    <property type="entry name" value="PRTase-like"/>
</dbReference>
<keyword evidence="11" id="KW-1185">Reference proteome</keyword>
<keyword evidence="5 8" id="KW-0808">Transferase</keyword>
<dbReference type="RefSeq" id="WP_235323176.1">
    <property type="nucleotide sequence ID" value="NZ_JAFBIT010000001.1"/>
</dbReference>
<dbReference type="Pfam" id="PF13537">
    <property type="entry name" value="GATase_7"/>
    <property type="match status" value="1"/>
</dbReference>
<organism evidence="10 11">
    <name type="scientific">Anaeromassilibacillus senegalensis</name>
    <dbReference type="NCBI Taxonomy" id="1673717"/>
    <lineage>
        <taxon>Bacteria</taxon>
        <taxon>Bacillati</taxon>
        <taxon>Bacillota</taxon>
        <taxon>Clostridia</taxon>
        <taxon>Eubacteriales</taxon>
        <taxon>Acutalibacteraceae</taxon>
        <taxon>Anaeromassilibacillus</taxon>
    </lineage>
</organism>
<sequence>MGGFFGATSKDDCVFDLFFGIDYHSHLGTRRAGMAVYSEETGFDRAIHNIENAPFRTKFTSESQTMHGTMGIGCISDYEAQPILMRSHHGTFAITTIGKINNADEIVENIIQKGTHFFEMQNGEINPTELVAAIINQKENFIEGIRYAQEIIEGSLSMLILTPRGIYAARDKLGRTPIVIGKKADGYCLSFESFAYLNLGYQDYRELGPGEVVVVDTDSVRTLAEPGKKMKICTFLWIYYGYPSSSYEGVCVENMRYNCGRALARRDTVKPDIVAGVPDSGIAHAIGYANESGIPFSRPFVKYTPTWPRSFMPTHQSKRDLIAKMKLIPVHDLIDGKSLLLIDDSIVRGTQLRETTEFLYASGAKEVHIRPACPPLLFGCKYLNFSRSTSEMELITRRVIRELEGCDPDYETLCEYADPDGEKYQKMVDKICEELHFTSLRYHRLDDMIESVGIDADKLCTYCWNGKE</sequence>
<evidence type="ECO:0000256" key="5">
    <source>
        <dbReference type="ARBA" id="ARBA00022679"/>
    </source>
</evidence>
<evidence type="ECO:0000256" key="4">
    <source>
        <dbReference type="ARBA" id="ARBA00022676"/>
    </source>
</evidence>